<dbReference type="AlphaFoldDB" id="A0A830HJT6"/>
<feature type="region of interest" description="Disordered" evidence="4">
    <location>
        <begin position="1"/>
        <end position="21"/>
    </location>
</feature>
<feature type="domain" description="PCI" evidence="5">
    <location>
        <begin position="395"/>
        <end position="480"/>
    </location>
</feature>
<dbReference type="Pfam" id="PF22241">
    <property type="entry name" value="PSMD12-CSN4_N"/>
    <property type="match status" value="1"/>
</dbReference>
<dbReference type="InterPro" id="IPR036388">
    <property type="entry name" value="WH-like_DNA-bd_sf"/>
</dbReference>
<evidence type="ECO:0000259" key="5">
    <source>
        <dbReference type="SMART" id="SM00088"/>
    </source>
</evidence>
<comment type="subunit">
    <text evidence="3">Component of the 19S regulatory particle (RP/PA700) lid subcomplex of the 26S proteasome. The 26S proteasome is composed of a core protease (CP), known as the 20S proteasome, capped at one or both ends by the 19S regulatory particle (RP/PA700). The RP/PA700 complex is composed of at least 17 different subunits in two subcomplexes, the base and the lid, which form the portions proximal and distal to the 20S proteolytic core, respectively.</text>
</comment>
<feature type="region of interest" description="Disordered" evidence="4">
    <location>
        <begin position="226"/>
        <end position="246"/>
    </location>
</feature>
<dbReference type="InterPro" id="IPR040134">
    <property type="entry name" value="PSMD12/CSN4"/>
</dbReference>
<comment type="caution">
    <text evidence="6">The sequence shown here is derived from an EMBL/GenBank/DDBJ whole genome shotgun (WGS) entry which is preliminary data.</text>
</comment>
<dbReference type="InterPro" id="IPR000717">
    <property type="entry name" value="PCI_dom"/>
</dbReference>
<sequence length="507" mass="56106">MAVDDDTLLDSSSSKKDAHVSSSEELAALDLQLSGLISSASSSKSPSSLSTSLESALALEKKARLSADLAPTKRCALAILEMCFNAKDWSLLMEHVVLLSKRRAQLKQVVASMVQKVMNEYLQKTPNLETKIKLIECLNGVAAGKIFVEMERARLTLQLARIHEEQGKIKEAGEVLQEVAVETFGAMAKTEKIAFILEQVRLALDRQDYVRAQILSRKVSHRAFADADESKDAEGKKKLSSVVQPPAEGTPSLLELKGMYHKLMIRYYMHDDEYLEACRQYQSLYEDARKAVSKGDEANADTMETDADAETYLPYLQRVCWLVCLSTSGPMQKSLLEQTRTDKAVRDMLPAHHELLTAFGNAEVIGWPELDAKISKALEKEINVFGAKGSDVRERRVGHLKQRVTEHGILVIAKYYRRITLTRVGELLGLSASDAEKRICTMVNEGHIACKIDRVVGVVDFATAKGESPAAVLDSYAASVRDVVGLVERSSHQISREMQRHGLASKA</sequence>
<dbReference type="GO" id="GO:0005634">
    <property type="term" value="C:nucleus"/>
    <property type="evidence" value="ECO:0007669"/>
    <property type="project" value="UniProtKB-ARBA"/>
</dbReference>
<evidence type="ECO:0000313" key="6">
    <source>
        <dbReference type="EMBL" id="GHP06853.1"/>
    </source>
</evidence>
<protein>
    <recommendedName>
        <fullName evidence="5">PCI domain-containing protein</fullName>
    </recommendedName>
</protein>
<dbReference type="EMBL" id="BNJQ01000014">
    <property type="protein sequence ID" value="GHP06853.1"/>
    <property type="molecule type" value="Genomic_DNA"/>
</dbReference>
<reference evidence="6" key="1">
    <citation type="submission" date="2020-10" db="EMBL/GenBank/DDBJ databases">
        <title>Unveiling of a novel bifunctional photoreceptor, Dualchrome1, isolated from a cosmopolitan green alga.</title>
        <authorList>
            <person name="Suzuki S."/>
            <person name="Kawachi M."/>
        </authorList>
    </citation>
    <scope>NUCLEOTIDE SEQUENCE</scope>
    <source>
        <strain evidence="6">NIES 2893</strain>
    </source>
</reference>
<organism evidence="6 7">
    <name type="scientific">Pycnococcus provasolii</name>
    <dbReference type="NCBI Taxonomy" id="41880"/>
    <lineage>
        <taxon>Eukaryota</taxon>
        <taxon>Viridiplantae</taxon>
        <taxon>Chlorophyta</taxon>
        <taxon>Pseudoscourfieldiophyceae</taxon>
        <taxon>Pseudoscourfieldiales</taxon>
        <taxon>Pycnococcaceae</taxon>
        <taxon>Pycnococcus</taxon>
    </lineage>
</organism>
<dbReference type="SMART" id="SM00088">
    <property type="entry name" value="PINT"/>
    <property type="match status" value="1"/>
</dbReference>
<dbReference type="OrthoDB" id="268763at2759"/>
<evidence type="ECO:0000313" key="7">
    <source>
        <dbReference type="Proteomes" id="UP000660262"/>
    </source>
</evidence>
<dbReference type="GO" id="GO:0005737">
    <property type="term" value="C:cytoplasm"/>
    <property type="evidence" value="ECO:0007669"/>
    <property type="project" value="TreeGrafter"/>
</dbReference>
<evidence type="ECO:0000256" key="4">
    <source>
        <dbReference type="SAM" id="MobiDB-lite"/>
    </source>
</evidence>
<evidence type="ECO:0000256" key="2">
    <source>
        <dbReference type="ARBA" id="ARBA00022942"/>
    </source>
</evidence>
<keyword evidence="7" id="KW-1185">Reference proteome</keyword>
<name>A0A830HJT6_9CHLO</name>
<dbReference type="InterPro" id="IPR036390">
    <property type="entry name" value="WH_DNA-bd_sf"/>
</dbReference>
<dbReference type="Proteomes" id="UP000660262">
    <property type="component" value="Unassembled WGS sequence"/>
</dbReference>
<gene>
    <name evidence="6" type="ORF">PPROV_000559700</name>
</gene>
<dbReference type="Gene3D" id="1.10.10.10">
    <property type="entry name" value="Winged helix-like DNA-binding domain superfamily/Winged helix DNA-binding domain"/>
    <property type="match status" value="1"/>
</dbReference>
<dbReference type="Pfam" id="PF01399">
    <property type="entry name" value="PCI"/>
    <property type="match status" value="1"/>
</dbReference>
<dbReference type="PANTHER" id="PTHR10855:SF1">
    <property type="entry name" value="26S PROTEASOME NON-ATPASE REGULATORY SUBUNIT 12"/>
    <property type="match status" value="1"/>
</dbReference>
<evidence type="ECO:0000256" key="3">
    <source>
        <dbReference type="ARBA" id="ARBA00064920"/>
    </source>
</evidence>
<dbReference type="InterPro" id="IPR054559">
    <property type="entry name" value="PSMD12-CSN4-like_N"/>
</dbReference>
<evidence type="ECO:0000256" key="1">
    <source>
        <dbReference type="ARBA" id="ARBA00006397"/>
    </source>
</evidence>
<dbReference type="FunFam" id="1.10.10.10:FF:000070">
    <property type="entry name" value="26S proteasome non-ATPase regulatory subunit 12"/>
    <property type="match status" value="1"/>
</dbReference>
<proteinExistence type="inferred from homology"/>
<comment type="similarity">
    <text evidence="1">Belongs to the proteasome subunit p55 family.</text>
</comment>
<dbReference type="GO" id="GO:0008541">
    <property type="term" value="C:proteasome regulatory particle, lid subcomplex"/>
    <property type="evidence" value="ECO:0007669"/>
    <property type="project" value="TreeGrafter"/>
</dbReference>
<keyword evidence="2" id="KW-0647">Proteasome</keyword>
<dbReference type="PANTHER" id="PTHR10855">
    <property type="entry name" value="26S PROTEASOME NON-ATPASE REGULATORY SUBUNIT 12/COP9 SIGNALOSOME COMPLEX SUBUNIT 4"/>
    <property type="match status" value="1"/>
</dbReference>
<accession>A0A830HJT6</accession>
<dbReference type="SUPFAM" id="SSF46785">
    <property type="entry name" value="Winged helix' DNA-binding domain"/>
    <property type="match status" value="1"/>
</dbReference>
<feature type="compositionally biased region" description="Basic and acidic residues" evidence="4">
    <location>
        <begin position="226"/>
        <end position="237"/>
    </location>
</feature>